<dbReference type="PANTHER" id="PTHR30543">
    <property type="entry name" value="CHROMATE REDUCTASE"/>
    <property type="match status" value="1"/>
</dbReference>
<dbReference type="InterPro" id="IPR050712">
    <property type="entry name" value="NAD(P)H-dep_reductase"/>
</dbReference>
<dbReference type="Proteomes" id="UP001202961">
    <property type="component" value="Unassembled WGS sequence"/>
</dbReference>
<evidence type="ECO:0000259" key="1">
    <source>
        <dbReference type="Pfam" id="PF03358"/>
    </source>
</evidence>
<evidence type="ECO:0000313" key="3">
    <source>
        <dbReference type="Proteomes" id="UP001202961"/>
    </source>
</evidence>
<proteinExistence type="predicted"/>
<protein>
    <submittedName>
        <fullName evidence="2">NAD(P)H-dependent oxidoreductase</fullName>
    </submittedName>
</protein>
<keyword evidence="3" id="KW-1185">Reference proteome</keyword>
<accession>A0ABT0U035</accession>
<comment type="caution">
    <text evidence="2">The sequence shown here is derived from an EMBL/GenBank/DDBJ whole genome shotgun (WGS) entry which is preliminary data.</text>
</comment>
<dbReference type="RefSeq" id="WP_250927869.1">
    <property type="nucleotide sequence ID" value="NZ_JAMQBK010000018.1"/>
</dbReference>
<organism evidence="2 3">
    <name type="scientific">Aporhodopirellula aestuarii</name>
    <dbReference type="NCBI Taxonomy" id="2950107"/>
    <lineage>
        <taxon>Bacteria</taxon>
        <taxon>Pseudomonadati</taxon>
        <taxon>Planctomycetota</taxon>
        <taxon>Planctomycetia</taxon>
        <taxon>Pirellulales</taxon>
        <taxon>Pirellulaceae</taxon>
        <taxon>Aporhodopirellula</taxon>
    </lineage>
</organism>
<dbReference type="Gene3D" id="3.40.50.360">
    <property type="match status" value="1"/>
</dbReference>
<dbReference type="InterPro" id="IPR005025">
    <property type="entry name" value="FMN_Rdtase-like_dom"/>
</dbReference>
<dbReference type="Pfam" id="PF03358">
    <property type="entry name" value="FMN_red"/>
    <property type="match status" value="1"/>
</dbReference>
<reference evidence="2 3" key="1">
    <citation type="journal article" date="2022" name="Syst. Appl. Microbiol.">
        <title>Rhodopirellula aestuarii sp. nov., a novel member of the genus Rhodopirellula isolated from brackish sediments collected in the Tagus River estuary, Portugal.</title>
        <authorList>
            <person name="Vitorino I.R."/>
            <person name="Klimek D."/>
            <person name="Calusinska M."/>
            <person name="Lobo-da-Cunha A."/>
            <person name="Vasconcelos V."/>
            <person name="Lage O.M."/>
        </authorList>
    </citation>
    <scope>NUCLEOTIDE SEQUENCE [LARGE SCALE GENOMIC DNA]</scope>
    <source>
        <strain evidence="2 3">ICT_H3.1</strain>
    </source>
</reference>
<dbReference type="InterPro" id="IPR029039">
    <property type="entry name" value="Flavoprotein-like_sf"/>
</dbReference>
<dbReference type="SUPFAM" id="SSF52218">
    <property type="entry name" value="Flavoproteins"/>
    <property type="match status" value="1"/>
</dbReference>
<feature type="domain" description="NADPH-dependent FMN reductase-like" evidence="1">
    <location>
        <begin position="4"/>
        <end position="158"/>
    </location>
</feature>
<evidence type="ECO:0000313" key="2">
    <source>
        <dbReference type="EMBL" id="MCM2370197.1"/>
    </source>
</evidence>
<gene>
    <name evidence="2" type="ORF">NB063_06120</name>
</gene>
<dbReference type="PANTHER" id="PTHR30543:SF21">
    <property type="entry name" value="NAD(P)H-DEPENDENT FMN REDUCTASE LOT6"/>
    <property type="match status" value="1"/>
</dbReference>
<dbReference type="EMBL" id="JAMQBK010000018">
    <property type="protein sequence ID" value="MCM2370197.1"/>
    <property type="molecule type" value="Genomic_DNA"/>
</dbReference>
<name>A0ABT0U035_9BACT</name>
<sequence length="197" mass="21231">MSQPKILAFAGSTRTGSFNQLLISAAKNCALAVGAEVTQINLADYSLPLFDQDLESSQGIPDNAKRLKELFLDHARLLLACPEYNSSITPLLKNTIDWVSRPASPEERPLSAYRGKTAALLSASPGGFGGLRGLRHVREILSNIGVIVTPNQFSLAQADSAFCEHGHLRVEKQRKMLAACVEQFVQTTAALAPQNAS</sequence>